<gene>
    <name evidence="4" type="ORF">DPMN_021361</name>
</gene>
<keyword evidence="1 2" id="KW-0833">Ubl conjugation pathway</keyword>
<evidence type="ECO:0000313" key="4">
    <source>
        <dbReference type="EMBL" id="KAH3897176.1"/>
    </source>
</evidence>
<dbReference type="PANTHER" id="PTHR46276">
    <property type="entry name" value="E3 UBIQUITIN-PROTEIN LIGASE UBR5"/>
    <property type="match status" value="1"/>
</dbReference>
<dbReference type="GO" id="GO:0034450">
    <property type="term" value="F:ubiquitin-ubiquitin ligase activity"/>
    <property type="evidence" value="ECO:0007669"/>
    <property type="project" value="TreeGrafter"/>
</dbReference>
<dbReference type="AlphaFoldDB" id="A0A9D4NMQ3"/>
<accession>A0A9D4NMQ3</accession>
<evidence type="ECO:0000313" key="5">
    <source>
        <dbReference type="Proteomes" id="UP000828390"/>
    </source>
</evidence>
<dbReference type="InterPro" id="IPR035983">
    <property type="entry name" value="Hect_E3_ubiquitin_ligase"/>
</dbReference>
<dbReference type="Proteomes" id="UP000828390">
    <property type="component" value="Unassembled WGS sequence"/>
</dbReference>
<dbReference type="Gene3D" id="3.30.2160.10">
    <property type="entry name" value="Hect, E3 ligase catalytic domain"/>
    <property type="match status" value="1"/>
</dbReference>
<reference evidence="4" key="1">
    <citation type="journal article" date="2019" name="bioRxiv">
        <title>The Genome of the Zebra Mussel, Dreissena polymorpha: A Resource for Invasive Species Research.</title>
        <authorList>
            <person name="McCartney M.A."/>
            <person name="Auch B."/>
            <person name="Kono T."/>
            <person name="Mallez S."/>
            <person name="Zhang Y."/>
            <person name="Obille A."/>
            <person name="Becker A."/>
            <person name="Abrahante J.E."/>
            <person name="Garbe J."/>
            <person name="Badalamenti J.P."/>
            <person name="Herman A."/>
            <person name="Mangelson H."/>
            <person name="Liachko I."/>
            <person name="Sullivan S."/>
            <person name="Sone E.D."/>
            <person name="Koren S."/>
            <person name="Silverstein K.A.T."/>
            <person name="Beckman K.B."/>
            <person name="Gohl D.M."/>
        </authorList>
    </citation>
    <scope>NUCLEOTIDE SEQUENCE</scope>
    <source>
        <strain evidence="4">Duluth1</strain>
        <tissue evidence="4">Whole animal</tissue>
    </source>
</reference>
<dbReference type="EMBL" id="JAIWYP010000001">
    <property type="protein sequence ID" value="KAH3897176.1"/>
    <property type="molecule type" value="Genomic_DNA"/>
</dbReference>
<protein>
    <recommendedName>
        <fullName evidence="3">HECT domain-containing protein</fullName>
    </recommendedName>
</protein>
<evidence type="ECO:0000256" key="1">
    <source>
        <dbReference type="ARBA" id="ARBA00022786"/>
    </source>
</evidence>
<feature type="domain" description="HECT" evidence="3">
    <location>
        <begin position="1"/>
        <end position="206"/>
    </location>
</feature>
<feature type="active site" description="Glycyl thioester intermediate" evidence="2">
    <location>
        <position position="175"/>
    </location>
</feature>
<sequence>MFQALDMNFCVELCTEEGGEQVELIRGGADVEVTAQNVHEYVRRYADHRMDRVPEKAMKSLRMGVFDVIPANSLEGLTAEDLRLLLNGVGSINVQTLISYTSFNDESGESNEKVQRFKRWFWSVVEKMNNHERQDLVYFWTSSPALPASEEGFQPMPSITIRPADDDHLPTANTCISRLYIPIYSSKQILRSKLLLAIKTKAFGFV</sequence>
<reference evidence="4" key="2">
    <citation type="submission" date="2020-11" db="EMBL/GenBank/DDBJ databases">
        <authorList>
            <person name="McCartney M.A."/>
            <person name="Auch B."/>
            <person name="Kono T."/>
            <person name="Mallez S."/>
            <person name="Becker A."/>
            <person name="Gohl D.M."/>
            <person name="Silverstein K.A.T."/>
            <person name="Koren S."/>
            <person name="Bechman K.B."/>
            <person name="Herman A."/>
            <person name="Abrahante J.E."/>
            <person name="Garbe J."/>
        </authorList>
    </citation>
    <scope>NUCLEOTIDE SEQUENCE</scope>
    <source>
        <strain evidence="4">Duluth1</strain>
        <tissue evidence="4">Whole animal</tissue>
    </source>
</reference>
<dbReference type="FunFam" id="3.30.2410.10:FF:000008">
    <property type="entry name" value="Putative E3 ubiquitin-protein ligase UBR5"/>
    <property type="match status" value="1"/>
</dbReference>
<keyword evidence="5" id="KW-1185">Reference proteome</keyword>
<dbReference type="PANTHER" id="PTHR46276:SF1">
    <property type="entry name" value="E3 UBIQUITIN-PROTEIN LIGASE UBR5"/>
    <property type="match status" value="1"/>
</dbReference>
<dbReference type="SUPFAM" id="SSF56204">
    <property type="entry name" value="Hect, E3 ligase catalytic domain"/>
    <property type="match status" value="1"/>
</dbReference>
<evidence type="ECO:0000259" key="3">
    <source>
        <dbReference type="PROSITE" id="PS50237"/>
    </source>
</evidence>
<dbReference type="GO" id="GO:0005634">
    <property type="term" value="C:nucleus"/>
    <property type="evidence" value="ECO:0007669"/>
    <property type="project" value="TreeGrafter"/>
</dbReference>
<proteinExistence type="predicted"/>
<dbReference type="Gene3D" id="3.30.2410.10">
    <property type="entry name" value="Hect, E3 ligase catalytic domain"/>
    <property type="match status" value="1"/>
</dbReference>
<dbReference type="SMART" id="SM00119">
    <property type="entry name" value="HECTc"/>
    <property type="match status" value="1"/>
</dbReference>
<dbReference type="InterPro" id="IPR000569">
    <property type="entry name" value="HECT_dom"/>
</dbReference>
<dbReference type="Pfam" id="PF00632">
    <property type="entry name" value="HECT"/>
    <property type="match status" value="1"/>
</dbReference>
<comment type="caution">
    <text evidence="4">The sequence shown here is derived from an EMBL/GenBank/DDBJ whole genome shotgun (WGS) entry which is preliminary data.</text>
</comment>
<name>A0A9D4NMQ3_DREPO</name>
<evidence type="ECO:0000256" key="2">
    <source>
        <dbReference type="PROSITE-ProRule" id="PRU00104"/>
    </source>
</evidence>
<organism evidence="4 5">
    <name type="scientific">Dreissena polymorpha</name>
    <name type="common">Zebra mussel</name>
    <name type="synonym">Mytilus polymorpha</name>
    <dbReference type="NCBI Taxonomy" id="45954"/>
    <lineage>
        <taxon>Eukaryota</taxon>
        <taxon>Metazoa</taxon>
        <taxon>Spiralia</taxon>
        <taxon>Lophotrochozoa</taxon>
        <taxon>Mollusca</taxon>
        <taxon>Bivalvia</taxon>
        <taxon>Autobranchia</taxon>
        <taxon>Heteroconchia</taxon>
        <taxon>Euheterodonta</taxon>
        <taxon>Imparidentia</taxon>
        <taxon>Neoheterodontei</taxon>
        <taxon>Myida</taxon>
        <taxon>Dreissenoidea</taxon>
        <taxon>Dreissenidae</taxon>
        <taxon>Dreissena</taxon>
    </lineage>
</organism>
<dbReference type="GO" id="GO:0005737">
    <property type="term" value="C:cytoplasm"/>
    <property type="evidence" value="ECO:0007669"/>
    <property type="project" value="TreeGrafter"/>
</dbReference>
<dbReference type="GO" id="GO:0090263">
    <property type="term" value="P:positive regulation of canonical Wnt signaling pathway"/>
    <property type="evidence" value="ECO:0007669"/>
    <property type="project" value="TreeGrafter"/>
</dbReference>
<dbReference type="PROSITE" id="PS50237">
    <property type="entry name" value="HECT"/>
    <property type="match status" value="1"/>
</dbReference>
<dbReference type="GO" id="GO:0000209">
    <property type="term" value="P:protein polyubiquitination"/>
    <property type="evidence" value="ECO:0007669"/>
    <property type="project" value="TreeGrafter"/>
</dbReference>